<evidence type="ECO:0000313" key="2">
    <source>
        <dbReference type="Proteomes" id="UP000031014"/>
    </source>
</evidence>
<protein>
    <recommendedName>
        <fullName evidence="3">DUF4830 domain-containing protein</fullName>
    </recommendedName>
</protein>
<name>A0A0A8X2W2_MESS1</name>
<dbReference type="AlphaFoldDB" id="A0A0A8X2W2"/>
<reference evidence="1 2" key="1">
    <citation type="submission" date="2013-06" db="EMBL/GenBank/DDBJ databases">
        <title>Whole genome shotgun sequence of Bacillus selenatarsenatis SF-1.</title>
        <authorList>
            <person name="Kuroda M."/>
            <person name="Sei K."/>
            <person name="Yamashita M."/>
            <person name="Ike M."/>
        </authorList>
    </citation>
    <scope>NUCLEOTIDE SEQUENCE [LARGE SCALE GENOMIC DNA]</scope>
    <source>
        <strain evidence="1 2">SF-1</strain>
    </source>
</reference>
<organism evidence="1 2">
    <name type="scientific">Mesobacillus selenatarsenatis (strain DSM 18680 / JCM 14380 / FERM P-15431 / SF-1)</name>
    <dbReference type="NCBI Taxonomy" id="1321606"/>
    <lineage>
        <taxon>Bacteria</taxon>
        <taxon>Bacillati</taxon>
        <taxon>Bacillota</taxon>
        <taxon>Bacilli</taxon>
        <taxon>Bacillales</taxon>
        <taxon>Bacillaceae</taxon>
        <taxon>Mesobacillus</taxon>
    </lineage>
</organism>
<accession>A0A0A8X2W2</accession>
<dbReference type="PROSITE" id="PS51257">
    <property type="entry name" value="PROKAR_LIPOPROTEIN"/>
    <property type="match status" value="1"/>
</dbReference>
<comment type="caution">
    <text evidence="1">The sequence shown here is derived from an EMBL/GenBank/DDBJ whole genome shotgun (WGS) entry which is preliminary data.</text>
</comment>
<keyword evidence="2" id="KW-1185">Reference proteome</keyword>
<dbReference type="EMBL" id="BASE01000012">
    <property type="protein sequence ID" value="GAM12446.1"/>
    <property type="molecule type" value="Genomic_DNA"/>
</dbReference>
<dbReference type="Proteomes" id="UP000031014">
    <property type="component" value="Unassembled WGS sequence"/>
</dbReference>
<dbReference type="RefSeq" id="WP_041964390.1">
    <property type="nucleotide sequence ID" value="NZ_BASE01000012.1"/>
</dbReference>
<gene>
    <name evidence="1" type="ORF">SAMD00020551_0580</name>
</gene>
<dbReference type="OrthoDB" id="1904509at2"/>
<dbReference type="STRING" id="1321606.SAMD00020551_0580"/>
<proteinExistence type="predicted"/>
<evidence type="ECO:0008006" key="3">
    <source>
        <dbReference type="Google" id="ProtNLM"/>
    </source>
</evidence>
<sequence length="150" mass="16871">MKFSNILLLFIALLLGLVGCQDKELSETATVAKEYLEQQGYNVLSYEKHQESYKITKSKVERKPYQFFWGVPGNNPVPYYKKTVDVEKFIVKNHPLDNWECCDGVKSKGKAYTYVYVVEGKVVGGTSYPYGVDDAGLGGGYWSLDGRTGD</sequence>
<evidence type="ECO:0000313" key="1">
    <source>
        <dbReference type="EMBL" id="GAM12446.1"/>
    </source>
</evidence>